<feature type="region of interest" description="Disordered" evidence="1">
    <location>
        <begin position="1"/>
        <end position="89"/>
    </location>
</feature>
<accession>A0AB39P1S1</accession>
<geneLocation type="plasmid" evidence="2">
    <name>unnamed1</name>
</geneLocation>
<dbReference type="AlphaFoldDB" id="A0AB39P1S1"/>
<dbReference type="EMBL" id="CP163434">
    <property type="protein sequence ID" value="XDQ23063.1"/>
    <property type="molecule type" value="Genomic_DNA"/>
</dbReference>
<evidence type="ECO:0000256" key="1">
    <source>
        <dbReference type="SAM" id="MobiDB-lite"/>
    </source>
</evidence>
<evidence type="ECO:0000313" key="2">
    <source>
        <dbReference type="EMBL" id="XDQ23063.1"/>
    </source>
</evidence>
<proteinExistence type="predicted"/>
<organism evidence="2">
    <name type="scientific">Streptomyces sp. R17</name>
    <dbReference type="NCBI Taxonomy" id="3238626"/>
    <lineage>
        <taxon>Bacteria</taxon>
        <taxon>Bacillati</taxon>
        <taxon>Actinomycetota</taxon>
        <taxon>Actinomycetes</taxon>
        <taxon>Kitasatosporales</taxon>
        <taxon>Streptomycetaceae</taxon>
        <taxon>Streptomyces</taxon>
    </lineage>
</organism>
<keyword evidence="2" id="KW-0614">Plasmid</keyword>
<name>A0AB39P1S1_9ACTN</name>
<reference evidence="2" key="1">
    <citation type="submission" date="2024-07" db="EMBL/GenBank/DDBJ databases">
        <authorList>
            <person name="Yu S.T."/>
        </authorList>
    </citation>
    <scope>NUCLEOTIDE SEQUENCE</scope>
    <source>
        <strain evidence="2">R17</strain>
        <plasmid evidence="2">unnamed1</plasmid>
    </source>
</reference>
<dbReference type="RefSeq" id="WP_369153600.1">
    <property type="nucleotide sequence ID" value="NZ_CP163434.1"/>
</dbReference>
<gene>
    <name evidence="2" type="ORF">AB5J48_33460</name>
</gene>
<feature type="compositionally biased region" description="Basic and acidic residues" evidence="1">
    <location>
        <begin position="23"/>
        <end position="36"/>
    </location>
</feature>
<sequence length="89" mass="9635">MVSRSVPVLTAGAAGHLQGGWGEARRAHGEALELPRSRGQGHPCEANFPHTMLKPGFWNRLPGSDGEADPLRRGNTTPVSANNRKRWAK</sequence>
<protein>
    <submittedName>
        <fullName evidence="2">Uncharacterized protein</fullName>
    </submittedName>
</protein>